<evidence type="ECO:0000256" key="7">
    <source>
        <dbReference type="ARBA" id="ARBA00023310"/>
    </source>
</evidence>
<comment type="similarity">
    <text evidence="2">Belongs to the ATPase delta chain family.</text>
</comment>
<comment type="caution">
    <text evidence="9">The sequence shown here is derived from an EMBL/GenBank/DDBJ whole genome shotgun (WGS) entry which is preliminary data.</text>
</comment>
<name>A0ABD0Z7A7_9HEMI</name>
<keyword evidence="10" id="KW-1185">Reference proteome</keyword>
<dbReference type="Gene3D" id="1.10.520.20">
    <property type="entry name" value="N-terminal domain of the delta subunit of the F1F0-ATP synthase"/>
    <property type="match status" value="1"/>
</dbReference>
<evidence type="ECO:0000313" key="9">
    <source>
        <dbReference type="EMBL" id="KAL1131249.1"/>
    </source>
</evidence>
<gene>
    <name evidence="9" type="ORF">AAG570_010867</name>
</gene>
<dbReference type="HAMAP" id="MF_01416">
    <property type="entry name" value="ATP_synth_delta_bact"/>
    <property type="match status" value="1"/>
</dbReference>
<evidence type="ECO:0000256" key="1">
    <source>
        <dbReference type="ARBA" id="ARBA00004370"/>
    </source>
</evidence>
<reference evidence="9 10" key="1">
    <citation type="submission" date="2024-07" db="EMBL/GenBank/DDBJ databases">
        <title>Chromosome-level genome assembly of the water stick insect Ranatra chinensis (Heteroptera: Nepidae).</title>
        <authorList>
            <person name="Liu X."/>
        </authorList>
    </citation>
    <scope>NUCLEOTIDE SEQUENCE [LARGE SCALE GENOMIC DNA]</scope>
    <source>
        <strain evidence="9">Cailab_2021Rc</strain>
        <tissue evidence="9">Muscle</tissue>
    </source>
</reference>
<evidence type="ECO:0000256" key="3">
    <source>
        <dbReference type="ARBA" id="ARBA00022448"/>
    </source>
</evidence>
<dbReference type="EMBL" id="JBFDAA010000006">
    <property type="protein sequence ID" value="KAL1131249.1"/>
    <property type="molecule type" value="Genomic_DNA"/>
</dbReference>
<dbReference type="GO" id="GO:1902600">
    <property type="term" value="P:proton transmembrane transport"/>
    <property type="evidence" value="ECO:0007669"/>
    <property type="project" value="UniProtKB-KW"/>
</dbReference>
<proteinExistence type="inferred from homology"/>
<sequence>FAQPPTQVFGIEGRYASALYCAASKLKQLDAVEKDLGQIKDSLKKDKKLKEFIDNPTIGRGLKIKLTPPSANMLSLLAENGRLQKLDAVTAAFYTIMAAHRGDLKCEITTARPLDEETKRELTNALKSFAKKGENIILEMKVEPSIIGGMIVSIGDKYVDMSISSKIKKYTEIMQAAV</sequence>
<comment type="subcellular location">
    <subcellularLocation>
        <location evidence="1">Membrane</location>
    </subcellularLocation>
</comment>
<feature type="non-terminal residue" evidence="9">
    <location>
        <position position="1"/>
    </location>
</feature>
<evidence type="ECO:0000256" key="8">
    <source>
        <dbReference type="ARBA" id="ARBA00033369"/>
    </source>
</evidence>
<dbReference type="Proteomes" id="UP001558652">
    <property type="component" value="Unassembled WGS sequence"/>
</dbReference>
<keyword evidence="4" id="KW-0375">Hydrogen ion transport</keyword>
<dbReference type="GO" id="GO:0006754">
    <property type="term" value="P:ATP biosynthetic process"/>
    <property type="evidence" value="ECO:0007669"/>
    <property type="project" value="UniProtKB-KW"/>
</dbReference>
<evidence type="ECO:0000256" key="2">
    <source>
        <dbReference type="ARBA" id="ARBA00007046"/>
    </source>
</evidence>
<dbReference type="PRINTS" id="PR00125">
    <property type="entry name" value="ATPASEDELTA"/>
</dbReference>
<evidence type="ECO:0000256" key="6">
    <source>
        <dbReference type="ARBA" id="ARBA00023136"/>
    </source>
</evidence>
<dbReference type="SUPFAM" id="SSF47928">
    <property type="entry name" value="N-terminal domain of the delta subunit of the F1F0-ATP synthase"/>
    <property type="match status" value="1"/>
</dbReference>
<dbReference type="GO" id="GO:0016020">
    <property type="term" value="C:membrane"/>
    <property type="evidence" value="ECO:0007669"/>
    <property type="project" value="UniProtKB-SubCell"/>
</dbReference>
<protein>
    <recommendedName>
        <fullName evidence="8">Oligomycin sensitivity conferral protein</fullName>
    </recommendedName>
</protein>
<evidence type="ECO:0000256" key="5">
    <source>
        <dbReference type="ARBA" id="ARBA00023065"/>
    </source>
</evidence>
<dbReference type="InterPro" id="IPR026015">
    <property type="entry name" value="ATP_synth_OSCP/delta_N_sf"/>
</dbReference>
<keyword evidence="5" id="KW-0406">Ion transport</keyword>
<accession>A0ABD0Z7A7</accession>
<dbReference type="Pfam" id="PF00213">
    <property type="entry name" value="OSCP"/>
    <property type="match status" value="1"/>
</dbReference>
<keyword evidence="3" id="KW-0813">Transport</keyword>
<evidence type="ECO:0000313" key="10">
    <source>
        <dbReference type="Proteomes" id="UP001558652"/>
    </source>
</evidence>
<dbReference type="PANTHER" id="PTHR11910">
    <property type="entry name" value="ATP SYNTHASE DELTA CHAIN"/>
    <property type="match status" value="1"/>
</dbReference>
<dbReference type="NCBIfam" id="TIGR01145">
    <property type="entry name" value="ATP_synt_delta"/>
    <property type="match status" value="1"/>
</dbReference>
<dbReference type="InterPro" id="IPR000711">
    <property type="entry name" value="ATPase_OSCP/dsu"/>
</dbReference>
<evidence type="ECO:0000256" key="4">
    <source>
        <dbReference type="ARBA" id="ARBA00022781"/>
    </source>
</evidence>
<keyword evidence="7" id="KW-0066">ATP synthesis</keyword>
<organism evidence="9 10">
    <name type="scientific">Ranatra chinensis</name>
    <dbReference type="NCBI Taxonomy" id="642074"/>
    <lineage>
        <taxon>Eukaryota</taxon>
        <taxon>Metazoa</taxon>
        <taxon>Ecdysozoa</taxon>
        <taxon>Arthropoda</taxon>
        <taxon>Hexapoda</taxon>
        <taxon>Insecta</taxon>
        <taxon>Pterygota</taxon>
        <taxon>Neoptera</taxon>
        <taxon>Paraneoptera</taxon>
        <taxon>Hemiptera</taxon>
        <taxon>Heteroptera</taxon>
        <taxon>Panheteroptera</taxon>
        <taxon>Nepomorpha</taxon>
        <taxon>Nepidae</taxon>
        <taxon>Ranatrinae</taxon>
        <taxon>Ranatra</taxon>
    </lineage>
</organism>
<keyword evidence="6" id="KW-0472">Membrane</keyword>
<dbReference type="AlphaFoldDB" id="A0ABD0Z7A7"/>